<dbReference type="PANTHER" id="PTHR36716:SF2">
    <property type="entry name" value="F3H9.20 PROTEIN"/>
    <property type="match status" value="1"/>
</dbReference>
<feature type="transmembrane region" description="Helical" evidence="1">
    <location>
        <begin position="217"/>
        <end position="237"/>
    </location>
</feature>
<dbReference type="PANTHER" id="PTHR36716">
    <property type="entry name" value="F3H9.20 PROTEIN"/>
    <property type="match status" value="1"/>
</dbReference>
<dbReference type="EMBL" id="VRMN01000001">
    <property type="protein sequence ID" value="KAA8498652.1"/>
    <property type="molecule type" value="Genomic_DNA"/>
</dbReference>
<feature type="transmembrane region" description="Helical" evidence="1">
    <location>
        <begin position="130"/>
        <end position="148"/>
    </location>
</feature>
<dbReference type="InterPro" id="IPR019275">
    <property type="entry name" value="DUF2301"/>
</dbReference>
<feature type="transmembrane region" description="Helical" evidence="1">
    <location>
        <begin position="189"/>
        <end position="205"/>
    </location>
</feature>
<organism evidence="2 3">
    <name type="scientific">Porphyridium purpureum</name>
    <name type="common">Red alga</name>
    <name type="synonym">Porphyridium cruentum</name>
    <dbReference type="NCBI Taxonomy" id="35688"/>
    <lineage>
        <taxon>Eukaryota</taxon>
        <taxon>Rhodophyta</taxon>
        <taxon>Bangiophyceae</taxon>
        <taxon>Porphyridiales</taxon>
        <taxon>Porphyridiaceae</taxon>
        <taxon>Porphyridium</taxon>
    </lineage>
</organism>
<dbReference type="OMA" id="YFKEAFC"/>
<keyword evidence="1" id="KW-0812">Transmembrane</keyword>
<keyword evidence="1" id="KW-1133">Transmembrane helix</keyword>
<dbReference type="OrthoDB" id="2020161at2759"/>
<evidence type="ECO:0000313" key="3">
    <source>
        <dbReference type="Proteomes" id="UP000324585"/>
    </source>
</evidence>
<evidence type="ECO:0000313" key="2">
    <source>
        <dbReference type="EMBL" id="KAA8498652.1"/>
    </source>
</evidence>
<feature type="transmembrane region" description="Helical" evidence="1">
    <location>
        <begin position="243"/>
        <end position="261"/>
    </location>
</feature>
<proteinExistence type="predicted"/>
<sequence length="283" mass="29916">MATSNQVSLLSRNMEAFCGFVASGVVRGNLRTASAARVRVRTAGARNNARASRFMRVTTACVSKASAEPKKVAGPYAGKFGEWYLTEQDVRDVRIYRTALALGVVSAAAAALPVFVPFGETGWGANLSDAAFVVGAASLGVSLHYIHIYMKPMHDFLKGLFVLGAGLSCVSAILHDGALVSALPSDPSAMLAFGWIFAAATGLFFKETVCFGRVEALGLTLMVPFLSAGTFFQVLPAEVAKPALVVALISGSVFAANKLFGMEVEADLGDKSVFEYLAQEERK</sequence>
<dbReference type="Proteomes" id="UP000324585">
    <property type="component" value="Unassembled WGS sequence"/>
</dbReference>
<evidence type="ECO:0000256" key="1">
    <source>
        <dbReference type="SAM" id="Phobius"/>
    </source>
</evidence>
<reference evidence="3" key="1">
    <citation type="journal article" date="2019" name="Nat. Commun.">
        <title>Expansion of phycobilisome linker gene families in mesophilic red algae.</title>
        <authorList>
            <person name="Lee J."/>
            <person name="Kim D."/>
            <person name="Bhattacharya D."/>
            <person name="Yoon H.S."/>
        </authorList>
    </citation>
    <scope>NUCLEOTIDE SEQUENCE [LARGE SCALE GENOMIC DNA]</scope>
    <source>
        <strain evidence="3">CCMP 1328</strain>
    </source>
</reference>
<keyword evidence="3" id="KW-1185">Reference proteome</keyword>
<feature type="transmembrane region" description="Helical" evidence="1">
    <location>
        <begin position="160"/>
        <end position="183"/>
    </location>
</feature>
<gene>
    <name evidence="2" type="ORF">FVE85_6237</name>
</gene>
<dbReference type="AlphaFoldDB" id="A0A5J4Z6D1"/>
<comment type="caution">
    <text evidence="2">The sequence shown here is derived from an EMBL/GenBank/DDBJ whole genome shotgun (WGS) entry which is preliminary data.</text>
</comment>
<feature type="transmembrane region" description="Helical" evidence="1">
    <location>
        <begin position="99"/>
        <end position="118"/>
    </location>
</feature>
<accession>A0A5J4Z6D1</accession>
<keyword evidence="1" id="KW-0472">Membrane</keyword>
<protein>
    <submittedName>
        <fullName evidence="2">Uncharacterized protein</fullName>
    </submittedName>
</protein>
<dbReference type="Pfam" id="PF10063">
    <property type="entry name" value="DUF2301"/>
    <property type="match status" value="1"/>
</dbReference>
<name>A0A5J4Z6D1_PORPP</name>